<dbReference type="STRING" id="658218.SAMN05216562_1931"/>
<protein>
    <submittedName>
        <fullName evidence="3">Polymer biosynthesis protein, WecB/TagA/CpsF family</fullName>
    </submittedName>
</protein>
<name>A0A1H3YRG8_9GAMM</name>
<sequence length="266" mass="29710">MTTPPITLKASKRVDLALCPLDPLTMEEALFEIAILRHSSEYHYVVTPNIDHLQRLYLNPDDAFLREIYRNASLSLCDSRVLKILTPIFGVSMPAAVPGSTLTKQIFDQLLKPEDRILIIGGENAVIEILSEQYPHLNIEHINPTMGFIHRPVEVEEIISATREMDPDYLFIAVGSPQQEILASRIGQVARRGVALCVGASLLFLTGKESRAPEWVQAASCEWLYRMIKNPRRLAKRYAMNLIHLPGILHALRAKVVADAGVGVDV</sequence>
<evidence type="ECO:0000313" key="4">
    <source>
        <dbReference type="Proteomes" id="UP000198658"/>
    </source>
</evidence>
<dbReference type="CDD" id="cd06533">
    <property type="entry name" value="Glyco_transf_WecG_TagA"/>
    <property type="match status" value="1"/>
</dbReference>
<evidence type="ECO:0000256" key="1">
    <source>
        <dbReference type="ARBA" id="ARBA00022676"/>
    </source>
</evidence>
<gene>
    <name evidence="3" type="ORF">SAMN05216562_1931</name>
</gene>
<dbReference type="GO" id="GO:0016758">
    <property type="term" value="F:hexosyltransferase activity"/>
    <property type="evidence" value="ECO:0007669"/>
    <property type="project" value="TreeGrafter"/>
</dbReference>
<dbReference type="PANTHER" id="PTHR34136:SF1">
    <property type="entry name" value="UDP-N-ACETYL-D-MANNOSAMINURONIC ACID TRANSFERASE"/>
    <property type="match status" value="1"/>
</dbReference>
<keyword evidence="4" id="KW-1185">Reference proteome</keyword>
<dbReference type="EMBL" id="FNQO01000002">
    <property type="protein sequence ID" value="SEA13997.1"/>
    <property type="molecule type" value="Genomic_DNA"/>
</dbReference>
<dbReference type="PANTHER" id="PTHR34136">
    <property type="match status" value="1"/>
</dbReference>
<evidence type="ECO:0000256" key="2">
    <source>
        <dbReference type="ARBA" id="ARBA00022679"/>
    </source>
</evidence>
<keyword evidence="2" id="KW-0808">Transferase</keyword>
<accession>A0A1H3YRG8</accession>
<dbReference type="AlphaFoldDB" id="A0A1H3YRG8"/>
<reference evidence="4" key="1">
    <citation type="submission" date="2016-10" db="EMBL/GenBank/DDBJ databases">
        <authorList>
            <person name="Varghese N."/>
            <person name="Submissions S."/>
        </authorList>
    </citation>
    <scope>NUCLEOTIDE SEQUENCE [LARGE SCALE GENOMIC DNA]</scope>
    <source>
        <strain evidence="4">CGMCC 1.10657</strain>
    </source>
</reference>
<evidence type="ECO:0000313" key="3">
    <source>
        <dbReference type="EMBL" id="SEA13997.1"/>
    </source>
</evidence>
<proteinExistence type="predicted"/>
<dbReference type="RefSeq" id="WP_091387643.1">
    <property type="nucleotide sequence ID" value="NZ_FNQO01000002.1"/>
</dbReference>
<dbReference type="Proteomes" id="UP000198658">
    <property type="component" value="Unassembled WGS sequence"/>
</dbReference>
<organism evidence="3 4">
    <name type="scientific">Microbulbifer marinus</name>
    <dbReference type="NCBI Taxonomy" id="658218"/>
    <lineage>
        <taxon>Bacteria</taxon>
        <taxon>Pseudomonadati</taxon>
        <taxon>Pseudomonadota</taxon>
        <taxon>Gammaproteobacteria</taxon>
        <taxon>Cellvibrionales</taxon>
        <taxon>Microbulbiferaceae</taxon>
        <taxon>Microbulbifer</taxon>
    </lineage>
</organism>
<dbReference type="OrthoDB" id="9808602at2"/>
<dbReference type="InterPro" id="IPR004629">
    <property type="entry name" value="WecG_TagA_CpsF"/>
</dbReference>
<dbReference type="Pfam" id="PF03808">
    <property type="entry name" value="Glyco_tran_WecG"/>
    <property type="match status" value="1"/>
</dbReference>
<keyword evidence="1" id="KW-0328">Glycosyltransferase</keyword>
<dbReference type="NCBIfam" id="TIGR00696">
    <property type="entry name" value="wecG_tagA_cpsF"/>
    <property type="match status" value="1"/>
</dbReference>